<comment type="caution">
    <text evidence="1">The sequence shown here is derived from an EMBL/GenBank/DDBJ whole genome shotgun (WGS) entry which is preliminary data.</text>
</comment>
<sequence length="194" mass="20928">MTGPARADVPPSIGVPRDYKLLVPREWFRIDLTRDRWRAGLKTFVDRQAQGKSVSAEITRNVWTTLRNTAEAARSRGAIEFFLLATSPSGGLPASLLVSSVPTGKTPADPEKYAAWLELREVEGGSPARREVSVIELSAGAAVRLLGETTLDVHICMPGGTGYLTLCFSAPLTGMSGPMERLCDAIAGSVRWVM</sequence>
<dbReference type="AlphaFoldDB" id="A0A086MZS3"/>
<protein>
    <submittedName>
        <fullName evidence="1">Uncharacterized protein</fullName>
    </submittedName>
</protein>
<proteinExistence type="predicted"/>
<evidence type="ECO:0000313" key="2">
    <source>
        <dbReference type="Proteomes" id="UP000029095"/>
    </source>
</evidence>
<keyword evidence="2" id="KW-1185">Reference proteome</keyword>
<dbReference type="Proteomes" id="UP000029095">
    <property type="component" value="Unassembled WGS sequence"/>
</dbReference>
<dbReference type="STRING" id="1915400.FM21_26950"/>
<dbReference type="RefSeq" id="WP_043381332.1">
    <property type="nucleotide sequence ID" value="NZ_KN039947.1"/>
</dbReference>
<reference evidence="1 2" key="1">
    <citation type="submission" date="2014-05" db="EMBL/GenBank/DDBJ databases">
        <title>Complete genome sequence of the Streptomyces mutabilis TRM45540.</title>
        <authorList>
            <person name="Luo X."/>
            <person name="Zhang L."/>
        </authorList>
    </citation>
    <scope>NUCLEOTIDE SEQUENCE [LARGE SCALE GENOMIC DNA]</scope>
    <source>
        <strain evidence="1 2">TRM45540</strain>
    </source>
</reference>
<name>A0A086MZS3_9ACTN</name>
<dbReference type="EMBL" id="JNFQ01000002">
    <property type="protein sequence ID" value="KFG74391.1"/>
    <property type="molecule type" value="Genomic_DNA"/>
</dbReference>
<accession>A0A086MZS3</accession>
<organism evidence="1 2">
    <name type="scientific">Streptomyces mutabilis</name>
    <dbReference type="NCBI Taxonomy" id="67332"/>
    <lineage>
        <taxon>Bacteria</taxon>
        <taxon>Bacillati</taxon>
        <taxon>Actinomycetota</taxon>
        <taxon>Actinomycetes</taxon>
        <taxon>Kitasatosporales</taxon>
        <taxon>Streptomycetaceae</taxon>
        <taxon>Streptomyces</taxon>
    </lineage>
</organism>
<gene>
    <name evidence="1" type="ORF">FM21_26950</name>
</gene>
<dbReference type="HOGENOM" id="CLU_111590_0_0_11"/>
<evidence type="ECO:0000313" key="1">
    <source>
        <dbReference type="EMBL" id="KFG74391.1"/>
    </source>
</evidence>